<protein>
    <submittedName>
        <fullName evidence="1">Uncharacterized protein</fullName>
    </submittedName>
</protein>
<proteinExistence type="predicted"/>
<evidence type="ECO:0000313" key="1">
    <source>
        <dbReference type="EMBL" id="CAE0145779.1"/>
    </source>
</evidence>
<gene>
    <name evidence="1" type="ORF">HERI1096_LOCUS36012</name>
</gene>
<organism evidence="1">
    <name type="scientific">Haptolina ericina</name>
    <dbReference type="NCBI Taxonomy" id="156174"/>
    <lineage>
        <taxon>Eukaryota</taxon>
        <taxon>Haptista</taxon>
        <taxon>Haptophyta</taxon>
        <taxon>Prymnesiophyceae</taxon>
        <taxon>Prymnesiales</taxon>
        <taxon>Prymnesiaceae</taxon>
        <taxon>Haptolina</taxon>
    </lineage>
</organism>
<dbReference type="EMBL" id="HBHX01065047">
    <property type="protein sequence ID" value="CAE0145779.1"/>
    <property type="molecule type" value="Transcribed_RNA"/>
</dbReference>
<dbReference type="AlphaFoldDB" id="A0A7S3BUU3"/>
<name>A0A7S3BUU3_9EUKA</name>
<reference evidence="1" key="1">
    <citation type="submission" date="2021-01" db="EMBL/GenBank/DDBJ databases">
        <authorList>
            <person name="Corre E."/>
            <person name="Pelletier E."/>
            <person name="Niang G."/>
            <person name="Scheremetjew M."/>
            <person name="Finn R."/>
            <person name="Kale V."/>
            <person name="Holt S."/>
            <person name="Cochrane G."/>
            <person name="Meng A."/>
            <person name="Brown T."/>
            <person name="Cohen L."/>
        </authorList>
    </citation>
    <scope>NUCLEOTIDE SEQUENCE</scope>
    <source>
        <strain evidence="1">CCMP281</strain>
    </source>
</reference>
<sequence>MRNHTHQRRERVLTMIVGIWRAERCGHASLMEHLVNANPTVDFTFHVCTDPYKRCTEKHLFGCGQSVRTYSLMDVADSVRMLYKDASTTFIRSEDFDKDIDDANPRLNSSFALREGDHGIDKLMNPKHYRRARHCFESALRLYQGTLKFDAALVLRPDVMFSRPLKLNLKRKAVTIIMGHYVRPCVFAERDFDFGYMGVPPAALITWFLPTVSAIRDPQAPLPAGFNGTWQEPAASSNTCSDSNDFCPVCGKDATVTRSLTAPMENKLRDLDAAGTPLTAMHVASGQAIFLSIITPKDCELAYINAQTEGGQESTQVFSRVDTANLTQLAARWGNRIDSRGKKDMPACLLKRLVFNRSESMPRWGLSAFRACCTPERECHKGPRDVYTESMR</sequence>
<accession>A0A7S3BUU3</accession>